<evidence type="ECO:0000313" key="2">
    <source>
        <dbReference type="Proteomes" id="UP001292094"/>
    </source>
</evidence>
<reference evidence="1" key="1">
    <citation type="submission" date="2023-11" db="EMBL/GenBank/DDBJ databases">
        <title>Genome assemblies of two species of porcelain crab, Petrolisthes cinctipes and Petrolisthes manimaculis (Anomura: Porcellanidae).</title>
        <authorList>
            <person name="Angst P."/>
        </authorList>
    </citation>
    <scope>NUCLEOTIDE SEQUENCE</scope>
    <source>
        <strain evidence="1">PB745_02</strain>
        <tissue evidence="1">Gill</tissue>
    </source>
</reference>
<keyword evidence="2" id="KW-1185">Reference proteome</keyword>
<gene>
    <name evidence="1" type="ORF">Pmani_020890</name>
</gene>
<dbReference type="AlphaFoldDB" id="A0AAE1U3U7"/>
<dbReference type="EMBL" id="JAWZYT010002011">
    <property type="protein sequence ID" value="KAK4307371.1"/>
    <property type="molecule type" value="Genomic_DNA"/>
</dbReference>
<protein>
    <submittedName>
        <fullName evidence="1">Uncharacterized protein</fullName>
    </submittedName>
</protein>
<dbReference type="Proteomes" id="UP001292094">
    <property type="component" value="Unassembled WGS sequence"/>
</dbReference>
<comment type="caution">
    <text evidence="1">The sequence shown here is derived from an EMBL/GenBank/DDBJ whole genome shotgun (WGS) entry which is preliminary data.</text>
</comment>
<proteinExistence type="predicted"/>
<evidence type="ECO:0000313" key="1">
    <source>
        <dbReference type="EMBL" id="KAK4307371.1"/>
    </source>
</evidence>
<organism evidence="1 2">
    <name type="scientific">Petrolisthes manimaculis</name>
    <dbReference type="NCBI Taxonomy" id="1843537"/>
    <lineage>
        <taxon>Eukaryota</taxon>
        <taxon>Metazoa</taxon>
        <taxon>Ecdysozoa</taxon>
        <taxon>Arthropoda</taxon>
        <taxon>Crustacea</taxon>
        <taxon>Multicrustacea</taxon>
        <taxon>Malacostraca</taxon>
        <taxon>Eumalacostraca</taxon>
        <taxon>Eucarida</taxon>
        <taxon>Decapoda</taxon>
        <taxon>Pleocyemata</taxon>
        <taxon>Anomura</taxon>
        <taxon>Galatheoidea</taxon>
        <taxon>Porcellanidae</taxon>
        <taxon>Petrolisthes</taxon>
    </lineage>
</organism>
<name>A0AAE1U3U7_9EUCA</name>
<accession>A0AAE1U3U7</accession>
<sequence>MIQPLETITAEEIVEDGELQMEVEEEENREENRKDNKLTAGYLSRKITDLTEMEEFMRCTSDTQCLEKVLPIYDTETKPGAQ</sequence>